<evidence type="ECO:0000313" key="2">
    <source>
        <dbReference type="Proteomes" id="UP001597024"/>
    </source>
</evidence>
<keyword evidence="2" id="KW-1185">Reference proteome</keyword>
<name>A0ABW3DSS6_9ACTN</name>
<proteinExistence type="predicted"/>
<feature type="non-terminal residue" evidence="1">
    <location>
        <position position="68"/>
    </location>
</feature>
<protein>
    <submittedName>
        <fullName evidence="1">Uncharacterized protein</fullName>
    </submittedName>
</protein>
<comment type="caution">
    <text evidence="1">The sequence shown here is derived from an EMBL/GenBank/DDBJ whole genome shotgun (WGS) entry which is preliminary data.</text>
</comment>
<reference evidence="2" key="1">
    <citation type="journal article" date="2019" name="Int. J. Syst. Evol. Microbiol.">
        <title>The Global Catalogue of Microorganisms (GCM) 10K type strain sequencing project: providing services to taxonomists for standard genome sequencing and annotation.</title>
        <authorList>
            <consortium name="The Broad Institute Genomics Platform"/>
            <consortium name="The Broad Institute Genome Sequencing Center for Infectious Disease"/>
            <person name="Wu L."/>
            <person name="Ma J."/>
        </authorList>
    </citation>
    <scope>NUCLEOTIDE SEQUENCE [LARGE SCALE GENOMIC DNA]</scope>
    <source>
        <strain evidence="2">CCUG 62974</strain>
    </source>
</reference>
<sequence length="68" mass="7045">MKGSREGSRNSRKRRLRRRIAITLVALAAFFALPLLVPTGASTAVAAGPCDLSPDLAPEIVGSGVDGL</sequence>
<organism evidence="1 2">
    <name type="scientific">Streptosporangium algeriense</name>
    <dbReference type="NCBI Taxonomy" id="1682748"/>
    <lineage>
        <taxon>Bacteria</taxon>
        <taxon>Bacillati</taxon>
        <taxon>Actinomycetota</taxon>
        <taxon>Actinomycetes</taxon>
        <taxon>Streptosporangiales</taxon>
        <taxon>Streptosporangiaceae</taxon>
        <taxon>Streptosporangium</taxon>
    </lineage>
</organism>
<dbReference type="EMBL" id="JBHTHX010000454">
    <property type="protein sequence ID" value="MFD0885861.1"/>
    <property type="molecule type" value="Genomic_DNA"/>
</dbReference>
<accession>A0ABW3DSS6</accession>
<dbReference type="Proteomes" id="UP001597024">
    <property type="component" value="Unassembled WGS sequence"/>
</dbReference>
<gene>
    <name evidence="1" type="ORF">ACFQ08_15030</name>
</gene>
<evidence type="ECO:0000313" key="1">
    <source>
        <dbReference type="EMBL" id="MFD0885861.1"/>
    </source>
</evidence>